<gene>
    <name evidence="2" type="ORF">FPOG_02604</name>
</gene>
<dbReference type="Proteomes" id="UP000005809">
    <property type="component" value="Unassembled WGS sequence"/>
</dbReference>
<proteinExistence type="predicted"/>
<dbReference type="Pfam" id="PF12705">
    <property type="entry name" value="PDDEXK_1"/>
    <property type="match status" value="1"/>
</dbReference>
<dbReference type="EMBL" id="ACIF01000399">
    <property type="protein sequence ID" value="EKA92318.1"/>
    <property type="molecule type" value="Genomic_DNA"/>
</dbReference>
<evidence type="ECO:0000313" key="3">
    <source>
        <dbReference type="Proteomes" id="UP000005809"/>
    </source>
</evidence>
<reference evidence="2 3" key="1">
    <citation type="submission" date="2012-05" db="EMBL/GenBank/DDBJ databases">
        <title>The Genome Sequence of Fusobacterium periodontium Oral Taxon 201 Strain D10.</title>
        <authorList>
            <consortium name="The Broad Institute Genome Sequencing Platform"/>
            <consortium name="The Broad Institute Genome Sequencing Center for Infectious Disease"/>
            <person name="Earl A."/>
            <person name="Ward D."/>
            <person name="Feldgarden M."/>
            <person name="Gevers D."/>
            <person name="Strauss J."/>
            <person name="Sibley C."/>
            <person name="White A."/>
            <person name="Ambrose C.E."/>
            <person name="Allen-Vercoe E."/>
            <person name="Walker B."/>
            <person name="Young S.K."/>
            <person name="Zeng Q."/>
            <person name="Gargeya S."/>
            <person name="Fitzgerald M."/>
            <person name="Haas B."/>
            <person name="Abouelleil A."/>
            <person name="Alvarado L."/>
            <person name="Arachchi H.M."/>
            <person name="Berlin A.M."/>
            <person name="Chapman S.B."/>
            <person name="Goldberg J."/>
            <person name="Griggs A."/>
            <person name="Gujja S."/>
            <person name="Hansen M."/>
            <person name="Howarth C."/>
            <person name="Imamovic A."/>
            <person name="Larimer J."/>
            <person name="McCowan C."/>
            <person name="Montmayeur A."/>
            <person name="Murphy C."/>
            <person name="Neiman D."/>
            <person name="Pearson M."/>
            <person name="Priest M."/>
            <person name="Roberts A."/>
            <person name="Saif S."/>
            <person name="Shea T."/>
            <person name="Sisk P."/>
            <person name="Sykes S."/>
            <person name="Wortman J."/>
            <person name="Nusbaum C."/>
            <person name="Birren B."/>
        </authorList>
    </citation>
    <scope>NUCLEOTIDE SEQUENCE [LARGE SCALE GENOMIC DNA]</scope>
    <source>
        <strain evidence="2 3">D10</strain>
    </source>
</reference>
<accession>K1H9Z4</accession>
<protein>
    <recommendedName>
        <fullName evidence="1">PD-(D/E)XK endonuclease-like domain-containing protein</fullName>
    </recommendedName>
</protein>
<dbReference type="InterPro" id="IPR038726">
    <property type="entry name" value="PDDEXK_AddAB-type"/>
</dbReference>
<evidence type="ECO:0000259" key="1">
    <source>
        <dbReference type="Pfam" id="PF12705"/>
    </source>
</evidence>
<sequence>KKYLSYFGKKKLDEIFSKENIEMFLNKDKEIFSKKWNHIYNEYVLYDAIDKKEYRIDRLMIKDNDDGTGEIYIVDYKTGGKNENQLKTYASVLKKTFKELKNYEIKTNFLEFDVF</sequence>
<comment type="caution">
    <text evidence="2">The sequence shown here is derived from an EMBL/GenBank/DDBJ whole genome shotgun (WGS) entry which is preliminary data.</text>
</comment>
<dbReference type="AlphaFoldDB" id="K1H9Z4"/>
<evidence type="ECO:0000313" key="2">
    <source>
        <dbReference type="EMBL" id="EKA92318.1"/>
    </source>
</evidence>
<feature type="domain" description="PD-(D/E)XK endonuclease-like" evidence="1">
    <location>
        <begin position="55"/>
        <end position="100"/>
    </location>
</feature>
<dbReference type="HOGENOM" id="CLU_2102028_0_0_0"/>
<dbReference type="RefSeq" id="WP_005970016.1">
    <property type="nucleotide sequence ID" value="NZ_JH815452.1"/>
</dbReference>
<organism evidence="2 3">
    <name type="scientific">Fusobacterium periodonticum D10</name>
    <dbReference type="NCBI Taxonomy" id="620833"/>
    <lineage>
        <taxon>Bacteria</taxon>
        <taxon>Fusobacteriati</taxon>
        <taxon>Fusobacteriota</taxon>
        <taxon>Fusobacteriia</taxon>
        <taxon>Fusobacteriales</taxon>
        <taxon>Fusobacteriaceae</taxon>
        <taxon>Fusobacterium</taxon>
    </lineage>
</organism>
<dbReference type="PATRIC" id="fig|620833.3.peg.2322"/>
<feature type="non-terminal residue" evidence="2">
    <location>
        <position position="1"/>
    </location>
</feature>
<name>K1H9Z4_9FUSO</name>